<dbReference type="GO" id="GO:0005524">
    <property type="term" value="F:ATP binding"/>
    <property type="evidence" value="ECO:0007669"/>
    <property type="project" value="InterPro"/>
</dbReference>
<dbReference type="Proteomes" id="UP000433359">
    <property type="component" value="Unassembled WGS sequence"/>
</dbReference>
<protein>
    <submittedName>
        <fullName evidence="2">AAA family ATPase</fullName>
    </submittedName>
</protein>
<dbReference type="InterPro" id="IPR003959">
    <property type="entry name" value="ATPase_AAA_core"/>
</dbReference>
<dbReference type="SMART" id="SM00382">
    <property type="entry name" value="AAA"/>
    <property type="match status" value="1"/>
</dbReference>
<dbReference type="SUPFAM" id="SSF52540">
    <property type="entry name" value="P-loop containing nucleoside triphosphate hydrolases"/>
    <property type="match status" value="1"/>
</dbReference>
<dbReference type="InterPro" id="IPR051396">
    <property type="entry name" value="Bact_Antivir_Def_Nuclease"/>
</dbReference>
<proteinExistence type="predicted"/>
<dbReference type="PANTHER" id="PTHR43581:SF4">
    <property type="entry name" value="ATP_GTP PHOSPHATASE"/>
    <property type="match status" value="1"/>
</dbReference>
<dbReference type="InterPro" id="IPR027417">
    <property type="entry name" value="P-loop_NTPase"/>
</dbReference>
<comment type="caution">
    <text evidence="2">The sequence shown here is derived from an EMBL/GenBank/DDBJ whole genome shotgun (WGS) entry which is preliminary data.</text>
</comment>
<gene>
    <name evidence="2" type="ORF">FYJ25_09505</name>
</gene>
<dbReference type="RefSeq" id="WP_330578326.1">
    <property type="nucleotide sequence ID" value="NZ_VULP01000018.1"/>
</dbReference>
<evidence type="ECO:0000259" key="1">
    <source>
        <dbReference type="SMART" id="SM00382"/>
    </source>
</evidence>
<evidence type="ECO:0000313" key="2">
    <source>
        <dbReference type="EMBL" id="MSU82577.1"/>
    </source>
</evidence>
<dbReference type="PANTHER" id="PTHR43581">
    <property type="entry name" value="ATP/GTP PHOSPHATASE"/>
    <property type="match status" value="1"/>
</dbReference>
<sequence>MEQTFFTDIKIEKVRHLENIRIPLGTQKRKHLILTGKNGSGKTSVLEAMVRYIQSFLGEDSIALEKIRRLQKYYFALNHLKDSEQNRQEFYKKSLNSEGEELKNLTSEIVLNSNSNIQLKEKYERGNFIFAYYRAQREFQVETYENIEKVELQNKYNIVENPGAKLTKYLVDLKATQAFTKDVKKAEKIDRWFKRFENILKTIFEDEHLELKFNDETFQFSIHESDRESFDFNTMSSGYAAVLDIINDLIMRMEAQSGLRAEFDMEGIVLIDEIETHLHLELQKKILPVLTELFPNIQFIITTHSPFILSSLDDAVIYDLENRTLVRNGLKNLPYEGIVEGYFRVDVLSKELREKFERYKALVSKDELSDEEYEEIDHLEYYLDEIPDYLAQELTAEYSKMKLEFER</sequence>
<name>A0A6N7YC20_9FIRM</name>
<dbReference type="Gene3D" id="3.40.50.300">
    <property type="entry name" value="P-loop containing nucleotide triphosphate hydrolases"/>
    <property type="match status" value="1"/>
</dbReference>
<feature type="domain" description="AAA+ ATPase" evidence="1">
    <location>
        <begin position="28"/>
        <end position="330"/>
    </location>
</feature>
<organism evidence="2 3">
    <name type="scientific">Anaerobutyricum soehngenii</name>
    <dbReference type="NCBI Taxonomy" id="105843"/>
    <lineage>
        <taxon>Bacteria</taxon>
        <taxon>Bacillati</taxon>
        <taxon>Bacillota</taxon>
        <taxon>Clostridia</taxon>
        <taxon>Lachnospirales</taxon>
        <taxon>Lachnospiraceae</taxon>
        <taxon>Anaerobutyricum</taxon>
    </lineage>
</organism>
<dbReference type="Pfam" id="PF13304">
    <property type="entry name" value="AAA_21"/>
    <property type="match status" value="1"/>
</dbReference>
<dbReference type="AlphaFoldDB" id="A0A6N7YC20"/>
<dbReference type="EMBL" id="VULP01000018">
    <property type="protein sequence ID" value="MSU82577.1"/>
    <property type="molecule type" value="Genomic_DNA"/>
</dbReference>
<dbReference type="GO" id="GO:0016887">
    <property type="term" value="F:ATP hydrolysis activity"/>
    <property type="evidence" value="ECO:0007669"/>
    <property type="project" value="InterPro"/>
</dbReference>
<accession>A0A6N7YC20</accession>
<reference evidence="2 3" key="1">
    <citation type="submission" date="2019-08" db="EMBL/GenBank/DDBJ databases">
        <title>In-depth cultivation of the pig gut microbiome towards novel bacterial diversity and tailored functional studies.</title>
        <authorList>
            <person name="Wylensek D."/>
            <person name="Hitch T.C.A."/>
            <person name="Clavel T."/>
        </authorList>
    </citation>
    <scope>NUCLEOTIDE SEQUENCE [LARGE SCALE GENOMIC DNA]</scope>
    <source>
        <strain evidence="2 3">BSM-383-APC-4H</strain>
    </source>
</reference>
<dbReference type="InterPro" id="IPR003593">
    <property type="entry name" value="AAA+_ATPase"/>
</dbReference>
<evidence type="ECO:0000313" key="3">
    <source>
        <dbReference type="Proteomes" id="UP000433359"/>
    </source>
</evidence>